<comment type="caution">
    <text evidence="2">The sequence shown here is derived from an EMBL/GenBank/DDBJ whole genome shotgun (WGS) entry which is preliminary data.</text>
</comment>
<name>A0A495XV56_9MICO</name>
<gene>
    <name evidence="2" type="ORF">DFJ68_1897</name>
</gene>
<protein>
    <submittedName>
        <fullName evidence="2">Uncharacterized protein</fullName>
    </submittedName>
</protein>
<dbReference type="Proteomes" id="UP000278440">
    <property type="component" value="Unassembled WGS sequence"/>
</dbReference>
<feature type="region of interest" description="Disordered" evidence="1">
    <location>
        <begin position="74"/>
        <end position="102"/>
    </location>
</feature>
<keyword evidence="3" id="KW-1185">Reference proteome</keyword>
<evidence type="ECO:0000313" key="3">
    <source>
        <dbReference type="Proteomes" id="UP000278440"/>
    </source>
</evidence>
<dbReference type="EMBL" id="RBXT01000001">
    <property type="protein sequence ID" value="RKT78451.1"/>
    <property type="molecule type" value="Genomic_DNA"/>
</dbReference>
<organism evidence="2 3">
    <name type="scientific">Terracoccus luteus</name>
    <dbReference type="NCBI Taxonomy" id="53356"/>
    <lineage>
        <taxon>Bacteria</taxon>
        <taxon>Bacillati</taxon>
        <taxon>Actinomycetota</taxon>
        <taxon>Actinomycetes</taxon>
        <taxon>Micrococcales</taxon>
        <taxon>Intrasporangiaceae</taxon>
        <taxon>Terracoccus</taxon>
    </lineage>
</organism>
<feature type="compositionally biased region" description="Low complexity" evidence="1">
    <location>
        <begin position="81"/>
        <end position="102"/>
    </location>
</feature>
<accession>A0A495XV56</accession>
<dbReference type="AlphaFoldDB" id="A0A495XV56"/>
<dbReference type="RefSeq" id="WP_121032679.1">
    <property type="nucleotide sequence ID" value="NZ_RBXT01000001.1"/>
</dbReference>
<evidence type="ECO:0000313" key="2">
    <source>
        <dbReference type="EMBL" id="RKT78451.1"/>
    </source>
</evidence>
<sequence length="288" mass="28986">MTGPVINRVTKPVTDPVTDLTGPDGIRAARRTTLRRTTLRRATVALTLAAASVGLAGCAGDAGASGGTDVGATRLGSATPVPSASTATSGGSTVATTSAPATADPRAAKVTAANTALTTSLYTLVEAMKKVQTDNTLSDLRGQLGTAATGARDALARERKAAYPSETRSCTSVRTYASRVAGFVETGTRVRGSIASRIGLLESDLAALKTAQDAVTTRRDALAAALKGVSNPPSTVSPADVTAALEQATTRRSDVAGTIATVGGASSEARTAFAKNLSSSRTILYDAC</sequence>
<proteinExistence type="predicted"/>
<evidence type="ECO:0000256" key="1">
    <source>
        <dbReference type="SAM" id="MobiDB-lite"/>
    </source>
</evidence>
<reference evidence="2 3" key="1">
    <citation type="submission" date="2018-10" db="EMBL/GenBank/DDBJ databases">
        <title>Sequencing the genomes of 1000 actinobacteria strains.</title>
        <authorList>
            <person name="Klenk H.-P."/>
        </authorList>
    </citation>
    <scope>NUCLEOTIDE SEQUENCE [LARGE SCALE GENOMIC DNA]</scope>
    <source>
        <strain evidence="2 3">DSM 44267</strain>
    </source>
</reference>